<name>A0A6B9VBG7_ARAHY</name>
<proteinExistence type="predicted"/>
<protein>
    <submittedName>
        <fullName evidence="2">Uncharacterized protein</fullName>
    </submittedName>
</protein>
<evidence type="ECO:0000313" key="3">
    <source>
        <dbReference type="Proteomes" id="UP000464620"/>
    </source>
</evidence>
<dbReference type="AlphaFoldDB" id="A0A6B9VBG7"/>
<sequence>MTDRKGKGKAKASSIKRKRTQPAAEIVDELLSERQLGEKEKADQNTPSSDAIKFANLYCELRFLHFLKNRSLHVERKLQIPPELRNALHTRLSSGVGYFWTETLSG</sequence>
<organism evidence="2 3">
    <name type="scientific">Arachis hypogaea</name>
    <name type="common">Peanut</name>
    <dbReference type="NCBI Taxonomy" id="3818"/>
    <lineage>
        <taxon>Eukaryota</taxon>
        <taxon>Viridiplantae</taxon>
        <taxon>Streptophyta</taxon>
        <taxon>Embryophyta</taxon>
        <taxon>Tracheophyta</taxon>
        <taxon>Spermatophyta</taxon>
        <taxon>Magnoliopsida</taxon>
        <taxon>eudicotyledons</taxon>
        <taxon>Gunneridae</taxon>
        <taxon>Pentapetalae</taxon>
        <taxon>rosids</taxon>
        <taxon>fabids</taxon>
        <taxon>Fabales</taxon>
        <taxon>Fabaceae</taxon>
        <taxon>Papilionoideae</taxon>
        <taxon>50 kb inversion clade</taxon>
        <taxon>dalbergioids sensu lato</taxon>
        <taxon>Dalbergieae</taxon>
        <taxon>Pterocarpus clade</taxon>
        <taxon>Arachis</taxon>
    </lineage>
</organism>
<reference evidence="2 3" key="1">
    <citation type="submission" date="2020-01" db="EMBL/GenBank/DDBJ databases">
        <title>Genome sequence of Arachis hypogaea, cultivar Shitouqi.</title>
        <authorList>
            <person name="Zhuang W."/>
            <person name="Chen H."/>
            <person name="Varshney R."/>
            <person name="Wang D."/>
            <person name="Ming R."/>
        </authorList>
    </citation>
    <scope>NUCLEOTIDE SEQUENCE [LARGE SCALE GENOMIC DNA]</scope>
    <source>
        <tissue evidence="2">Young leaf</tissue>
    </source>
</reference>
<gene>
    <name evidence="2" type="ORF">DS421_19g665530</name>
</gene>
<feature type="compositionally biased region" description="Basic residues" evidence="1">
    <location>
        <begin position="1"/>
        <end position="20"/>
    </location>
</feature>
<feature type="region of interest" description="Disordered" evidence="1">
    <location>
        <begin position="1"/>
        <end position="22"/>
    </location>
</feature>
<dbReference type="EMBL" id="CP031001">
    <property type="protein sequence ID" value="QHN78910.1"/>
    <property type="molecule type" value="Genomic_DNA"/>
</dbReference>
<evidence type="ECO:0000256" key="1">
    <source>
        <dbReference type="SAM" id="MobiDB-lite"/>
    </source>
</evidence>
<accession>A0A6B9VBG7</accession>
<evidence type="ECO:0000313" key="2">
    <source>
        <dbReference type="EMBL" id="QHN78910.1"/>
    </source>
</evidence>
<dbReference type="Proteomes" id="UP000464620">
    <property type="component" value="Chromosome B09"/>
</dbReference>